<proteinExistence type="predicted"/>
<dbReference type="PaxDb" id="121845-A0A1S4EE84"/>
<sequence length="213" mass="23506">MSFSLPSKRPPTNPSWLALMSTKYSDLTSNKLSYDESTRIVYDLMKICSGNHGSFYGGIQEVLLRLLHCLKELRLAFPEDLVGTGSSNVRNPGSLGSVTSQPFNCNKCGYYNSSGNRSTCGSCGAKRVTETPPRPPFSCVTSRPRQHEYYRPRADSEYNAPARPEAAPSTNPPLCFINGPEGDQMSSDPLGAYYTNLSWLYYEIHGSPRTAPN</sequence>
<dbReference type="AlphaFoldDB" id="A0A1S4EE84"/>
<name>A0A1S4EE84_DIACI</name>
<accession>A0A1S4EE84</accession>
<reference evidence="3" key="1">
    <citation type="submission" date="2025-08" db="UniProtKB">
        <authorList>
            <consortium name="RefSeq"/>
        </authorList>
    </citation>
    <scope>IDENTIFICATION</scope>
</reference>
<keyword evidence="2" id="KW-1185">Reference proteome</keyword>
<protein>
    <submittedName>
        <fullName evidence="3">Uncharacterized protein LOC103511491</fullName>
    </submittedName>
</protein>
<evidence type="ECO:0000313" key="2">
    <source>
        <dbReference type="Proteomes" id="UP000079169"/>
    </source>
</evidence>
<gene>
    <name evidence="3" type="primary">LOC103511491</name>
</gene>
<dbReference type="KEGG" id="dci:103511491"/>
<dbReference type="Proteomes" id="UP000079169">
    <property type="component" value="Unplaced"/>
</dbReference>
<dbReference type="GeneID" id="103511491"/>
<evidence type="ECO:0000256" key="1">
    <source>
        <dbReference type="SAM" id="MobiDB-lite"/>
    </source>
</evidence>
<evidence type="ECO:0000313" key="3">
    <source>
        <dbReference type="RefSeq" id="XP_017300499.1"/>
    </source>
</evidence>
<feature type="region of interest" description="Disordered" evidence="1">
    <location>
        <begin position="122"/>
        <end position="142"/>
    </location>
</feature>
<dbReference type="RefSeq" id="XP_017300499.1">
    <property type="nucleotide sequence ID" value="XM_017445010.2"/>
</dbReference>
<organism evidence="2 3">
    <name type="scientific">Diaphorina citri</name>
    <name type="common">Asian citrus psyllid</name>
    <dbReference type="NCBI Taxonomy" id="121845"/>
    <lineage>
        <taxon>Eukaryota</taxon>
        <taxon>Metazoa</taxon>
        <taxon>Ecdysozoa</taxon>
        <taxon>Arthropoda</taxon>
        <taxon>Hexapoda</taxon>
        <taxon>Insecta</taxon>
        <taxon>Pterygota</taxon>
        <taxon>Neoptera</taxon>
        <taxon>Paraneoptera</taxon>
        <taxon>Hemiptera</taxon>
        <taxon>Sternorrhyncha</taxon>
        <taxon>Psylloidea</taxon>
        <taxon>Psyllidae</taxon>
        <taxon>Diaphorininae</taxon>
        <taxon>Diaphorina</taxon>
    </lineage>
</organism>